<feature type="region of interest" description="Disordered" evidence="1">
    <location>
        <begin position="1"/>
        <end position="65"/>
    </location>
</feature>
<dbReference type="EMBL" id="JAUSVS010000002">
    <property type="protein sequence ID" value="MDQ0463650.1"/>
    <property type="molecule type" value="Genomic_DNA"/>
</dbReference>
<accession>A0ABU0IQH4</accession>
<dbReference type="RefSeq" id="WP_307347755.1">
    <property type="nucleotide sequence ID" value="NZ_JAUSVS010000002.1"/>
</dbReference>
<feature type="compositionally biased region" description="Basic and acidic residues" evidence="1">
    <location>
        <begin position="50"/>
        <end position="59"/>
    </location>
</feature>
<evidence type="ECO:0000313" key="3">
    <source>
        <dbReference type="Proteomes" id="UP001228905"/>
    </source>
</evidence>
<protein>
    <recommendedName>
        <fullName evidence="4">DUF3008 domain-containing protein</fullName>
    </recommendedName>
</protein>
<evidence type="ECO:0000256" key="1">
    <source>
        <dbReference type="SAM" id="MobiDB-lite"/>
    </source>
</evidence>
<evidence type="ECO:0008006" key="4">
    <source>
        <dbReference type="Google" id="ProtNLM"/>
    </source>
</evidence>
<dbReference type="Proteomes" id="UP001228905">
    <property type="component" value="Unassembled WGS sequence"/>
</dbReference>
<gene>
    <name evidence="2" type="ORF">QO010_001421</name>
</gene>
<evidence type="ECO:0000313" key="2">
    <source>
        <dbReference type="EMBL" id="MDQ0463650.1"/>
    </source>
</evidence>
<sequence>MADSSKIQGEGDYISGKRYQKEQTEFARSGKVDKAAHEAEDALEGPEAAELERARRETAAGRPKH</sequence>
<keyword evidence="3" id="KW-1185">Reference proteome</keyword>
<proteinExistence type="predicted"/>
<name>A0ABU0IQH4_9CAUL</name>
<feature type="compositionally biased region" description="Basic and acidic residues" evidence="1">
    <location>
        <begin position="19"/>
        <end position="40"/>
    </location>
</feature>
<organism evidence="2 3">
    <name type="scientific">Caulobacter ginsengisoli</name>
    <dbReference type="NCBI Taxonomy" id="400775"/>
    <lineage>
        <taxon>Bacteria</taxon>
        <taxon>Pseudomonadati</taxon>
        <taxon>Pseudomonadota</taxon>
        <taxon>Alphaproteobacteria</taxon>
        <taxon>Caulobacterales</taxon>
        <taxon>Caulobacteraceae</taxon>
        <taxon>Caulobacter</taxon>
    </lineage>
</organism>
<reference evidence="2 3" key="1">
    <citation type="submission" date="2023-07" db="EMBL/GenBank/DDBJ databases">
        <title>Genomic Encyclopedia of Type Strains, Phase IV (KMG-IV): sequencing the most valuable type-strain genomes for metagenomic binning, comparative biology and taxonomic classification.</title>
        <authorList>
            <person name="Goeker M."/>
        </authorList>
    </citation>
    <scope>NUCLEOTIDE SEQUENCE [LARGE SCALE GENOMIC DNA]</scope>
    <source>
        <strain evidence="2 3">DSM 18695</strain>
    </source>
</reference>
<comment type="caution">
    <text evidence="2">The sequence shown here is derived from an EMBL/GenBank/DDBJ whole genome shotgun (WGS) entry which is preliminary data.</text>
</comment>